<dbReference type="AlphaFoldDB" id="A0A2P2PG68"/>
<reference evidence="1" key="1">
    <citation type="submission" date="2018-02" db="EMBL/GenBank/DDBJ databases">
        <title>Rhizophora mucronata_Transcriptome.</title>
        <authorList>
            <person name="Meera S.P."/>
            <person name="Sreeshan A."/>
            <person name="Augustine A."/>
        </authorList>
    </citation>
    <scope>NUCLEOTIDE SEQUENCE</scope>
    <source>
        <tissue evidence="1">Leaf</tissue>
    </source>
</reference>
<protein>
    <submittedName>
        <fullName evidence="1">Uncharacterized protein</fullName>
    </submittedName>
</protein>
<accession>A0A2P2PG68</accession>
<name>A0A2P2PG68_RHIMU</name>
<sequence>MTKWLNWVFQFLKLLIFNVPWLVFAKFYFAKVN</sequence>
<dbReference type="EMBL" id="GGEC01073232">
    <property type="protein sequence ID" value="MBX53716.1"/>
    <property type="molecule type" value="Transcribed_RNA"/>
</dbReference>
<proteinExistence type="predicted"/>
<evidence type="ECO:0000313" key="1">
    <source>
        <dbReference type="EMBL" id="MBX53716.1"/>
    </source>
</evidence>
<organism evidence="1">
    <name type="scientific">Rhizophora mucronata</name>
    <name type="common">Asiatic mangrove</name>
    <dbReference type="NCBI Taxonomy" id="61149"/>
    <lineage>
        <taxon>Eukaryota</taxon>
        <taxon>Viridiplantae</taxon>
        <taxon>Streptophyta</taxon>
        <taxon>Embryophyta</taxon>
        <taxon>Tracheophyta</taxon>
        <taxon>Spermatophyta</taxon>
        <taxon>Magnoliopsida</taxon>
        <taxon>eudicotyledons</taxon>
        <taxon>Gunneridae</taxon>
        <taxon>Pentapetalae</taxon>
        <taxon>rosids</taxon>
        <taxon>fabids</taxon>
        <taxon>Malpighiales</taxon>
        <taxon>Rhizophoraceae</taxon>
        <taxon>Rhizophora</taxon>
    </lineage>
</organism>